<dbReference type="InterPro" id="IPR011530">
    <property type="entry name" value="rRNA_adenine_dimethylase"/>
</dbReference>
<dbReference type="PROSITE" id="PS01131">
    <property type="entry name" value="RRNA_A_DIMETH"/>
    <property type="match status" value="1"/>
</dbReference>
<dbReference type="Proteomes" id="UP000242180">
    <property type="component" value="Unassembled WGS sequence"/>
</dbReference>
<dbReference type="GO" id="GO:0005730">
    <property type="term" value="C:nucleolus"/>
    <property type="evidence" value="ECO:0007669"/>
    <property type="project" value="TreeGrafter"/>
</dbReference>
<evidence type="ECO:0000256" key="1">
    <source>
        <dbReference type="ARBA" id="ARBA00002977"/>
    </source>
</evidence>
<dbReference type="SUPFAM" id="SSF53335">
    <property type="entry name" value="S-adenosyl-L-methionine-dependent methyltransferases"/>
    <property type="match status" value="1"/>
</dbReference>
<dbReference type="InParanoid" id="A0A1X2HUZ3"/>
<dbReference type="SMART" id="SM00650">
    <property type="entry name" value="rADc"/>
    <property type="match status" value="1"/>
</dbReference>
<comment type="similarity">
    <text evidence="8 9 10">Belongs to the class I-like SAM-binding methyltransferase superfamily. rRNA adenine N(6)-methyltransferase family.</text>
</comment>
<feature type="region of interest" description="Disordered" evidence="11">
    <location>
        <begin position="1"/>
        <end position="22"/>
    </location>
</feature>
<comment type="caution">
    <text evidence="13">The sequence shown here is derived from an EMBL/GenBank/DDBJ whole genome shotgun (WGS) entry which is preliminary data.</text>
</comment>
<dbReference type="GO" id="GO:0003723">
    <property type="term" value="F:RNA binding"/>
    <property type="evidence" value="ECO:0007669"/>
    <property type="project" value="UniProtKB-UniRule"/>
</dbReference>
<dbReference type="InterPro" id="IPR029063">
    <property type="entry name" value="SAM-dependent_MTases_sf"/>
</dbReference>
<protein>
    <recommendedName>
        <fullName evidence="10">rRNA adenine N(6)-methyltransferase</fullName>
        <ecNumber evidence="10">2.1.1.-</ecNumber>
    </recommendedName>
</protein>
<dbReference type="OMA" id="GMFQKEV"/>
<dbReference type="CDD" id="cd02440">
    <property type="entry name" value="AdoMet_MTases"/>
    <property type="match status" value="1"/>
</dbReference>
<evidence type="ECO:0000256" key="2">
    <source>
        <dbReference type="ARBA" id="ARBA00022552"/>
    </source>
</evidence>
<feature type="binding site" evidence="9">
    <location>
        <position position="32"/>
    </location>
    <ligand>
        <name>S-adenosyl-L-methionine</name>
        <dbReference type="ChEBI" id="CHEBI:59789"/>
    </ligand>
</feature>
<dbReference type="PANTHER" id="PTHR11727:SF7">
    <property type="entry name" value="DIMETHYLADENOSINE TRANSFERASE-RELATED"/>
    <property type="match status" value="1"/>
</dbReference>
<evidence type="ECO:0000313" key="13">
    <source>
        <dbReference type="EMBL" id="ORZ02908.1"/>
    </source>
</evidence>
<dbReference type="InterPro" id="IPR001737">
    <property type="entry name" value="KsgA/Erm"/>
</dbReference>
<dbReference type="PANTHER" id="PTHR11727">
    <property type="entry name" value="DIMETHYLADENOSINE TRANSFERASE"/>
    <property type="match status" value="1"/>
</dbReference>
<dbReference type="Pfam" id="PF00398">
    <property type="entry name" value="RrnaAD"/>
    <property type="match status" value="1"/>
</dbReference>
<dbReference type="FunCoup" id="A0A1X2HUZ3">
    <property type="interactions" value="451"/>
</dbReference>
<dbReference type="PROSITE" id="PS51689">
    <property type="entry name" value="SAM_RNA_A_N6_MT"/>
    <property type="match status" value="1"/>
</dbReference>
<evidence type="ECO:0000256" key="7">
    <source>
        <dbReference type="ARBA" id="ARBA00049478"/>
    </source>
</evidence>
<dbReference type="InterPro" id="IPR020598">
    <property type="entry name" value="rRNA_Ade_methylase_Trfase_N"/>
</dbReference>
<evidence type="ECO:0000259" key="12">
    <source>
        <dbReference type="SMART" id="SM00650"/>
    </source>
</evidence>
<dbReference type="Gene3D" id="1.10.8.480">
    <property type="match status" value="1"/>
</dbReference>
<feature type="binding site" evidence="9">
    <location>
        <position position="123"/>
    </location>
    <ligand>
        <name>S-adenosyl-L-methionine</name>
        <dbReference type="ChEBI" id="CHEBI:59789"/>
    </ligand>
</feature>
<feature type="binding site" evidence="9">
    <location>
        <position position="108"/>
    </location>
    <ligand>
        <name>S-adenosyl-L-methionine</name>
        <dbReference type="ChEBI" id="CHEBI:59789"/>
    </ligand>
</feature>
<dbReference type="EMBL" id="MCGN01000001">
    <property type="protein sequence ID" value="ORZ02908.1"/>
    <property type="molecule type" value="Genomic_DNA"/>
</dbReference>
<organism evidence="13 14">
    <name type="scientific">Syncephalastrum racemosum</name>
    <name type="common">Filamentous fungus</name>
    <dbReference type="NCBI Taxonomy" id="13706"/>
    <lineage>
        <taxon>Eukaryota</taxon>
        <taxon>Fungi</taxon>
        <taxon>Fungi incertae sedis</taxon>
        <taxon>Mucoromycota</taxon>
        <taxon>Mucoromycotina</taxon>
        <taxon>Mucoromycetes</taxon>
        <taxon>Mucorales</taxon>
        <taxon>Syncephalastraceae</taxon>
        <taxon>Syncephalastrum</taxon>
    </lineage>
</organism>
<accession>A0A1X2HUZ3</accession>
<keyword evidence="4 9" id="KW-0808">Transferase</keyword>
<dbReference type="AlphaFoldDB" id="A0A1X2HUZ3"/>
<evidence type="ECO:0000256" key="8">
    <source>
        <dbReference type="ARBA" id="ARBA00061109"/>
    </source>
</evidence>
<feature type="binding site" evidence="9">
    <location>
        <position position="59"/>
    </location>
    <ligand>
        <name>S-adenosyl-L-methionine</name>
        <dbReference type="ChEBI" id="CHEBI:59789"/>
    </ligand>
</feature>
<evidence type="ECO:0000256" key="5">
    <source>
        <dbReference type="ARBA" id="ARBA00022691"/>
    </source>
</evidence>
<evidence type="ECO:0000256" key="3">
    <source>
        <dbReference type="ARBA" id="ARBA00022603"/>
    </source>
</evidence>
<comment type="function">
    <text evidence="1">Specifically dimethylates two adjacent adenosines in the loop of a conserved hairpin near the 3'-end of 18S rRNA in the 40S particle.</text>
</comment>
<feature type="domain" description="Ribosomal RNA adenine methylase transferase N-terminal" evidence="12">
    <location>
        <begin position="39"/>
        <end position="208"/>
    </location>
</feature>
<keyword evidence="3 9" id="KW-0489">Methyltransferase</keyword>
<dbReference type="Gene3D" id="3.40.50.150">
    <property type="entry name" value="Vaccinia Virus protein VP39"/>
    <property type="match status" value="1"/>
</dbReference>
<name>A0A1X2HUZ3_SYNRA</name>
<evidence type="ECO:0000313" key="14">
    <source>
        <dbReference type="Proteomes" id="UP000242180"/>
    </source>
</evidence>
<keyword evidence="2 10" id="KW-0698">rRNA processing</keyword>
<evidence type="ECO:0000256" key="4">
    <source>
        <dbReference type="ARBA" id="ARBA00022679"/>
    </source>
</evidence>
<keyword evidence="6 9" id="KW-0694">RNA-binding</keyword>
<reference evidence="13 14" key="1">
    <citation type="submission" date="2016-07" db="EMBL/GenBank/DDBJ databases">
        <title>Pervasive Adenine N6-methylation of Active Genes in Fungi.</title>
        <authorList>
            <consortium name="DOE Joint Genome Institute"/>
            <person name="Mondo S.J."/>
            <person name="Dannebaum R.O."/>
            <person name="Kuo R.C."/>
            <person name="Labutti K."/>
            <person name="Haridas S."/>
            <person name="Kuo A."/>
            <person name="Salamov A."/>
            <person name="Ahrendt S.R."/>
            <person name="Lipzen A."/>
            <person name="Sullivan W."/>
            <person name="Andreopoulos W.B."/>
            <person name="Clum A."/>
            <person name="Lindquist E."/>
            <person name="Daum C."/>
            <person name="Ramamoorthy G.K."/>
            <person name="Gryganskyi A."/>
            <person name="Culley D."/>
            <person name="Magnuson J.K."/>
            <person name="James T.Y."/>
            <person name="O'Malley M.A."/>
            <person name="Stajich J.E."/>
            <person name="Spatafora J.W."/>
            <person name="Visel A."/>
            <person name="Grigoriev I.V."/>
        </authorList>
    </citation>
    <scope>NUCLEOTIDE SEQUENCE [LARGE SCALE GENOMIC DNA]</scope>
    <source>
        <strain evidence="13 14">NRRL 2496</strain>
    </source>
</reference>
<sequence>MPKLTAKQTKKQSNEPENRAFGPLFNKDLGQHILKNPLVAQGIVDKANLVGSDTVLEVGPGTGNLTVRILAQAKKVCAVEMDPRLAAELQKRVHGTPDQQRLQIMVGDFMKTELPYFDVCISNTPYQISSPLVFKLLHHRPLFRTAILMFQREFALRLVARPGDELYCRLSVNVQLFAKVDHIMKVGKNNFRPPPQVESSVVRLEPKNPPPPVDAKEFDGLLRVVFTRKNKLLAANFKQTAILNILEQNYKTYCSAHEMMIDADFDMKALIMQVLESVGMADKRAAKCDLDDFLK</sequence>
<evidence type="ECO:0000256" key="6">
    <source>
        <dbReference type="ARBA" id="ARBA00022884"/>
    </source>
</evidence>
<feature type="binding site" evidence="9">
    <location>
        <position position="80"/>
    </location>
    <ligand>
        <name>S-adenosyl-L-methionine</name>
        <dbReference type="ChEBI" id="CHEBI:59789"/>
    </ligand>
</feature>
<evidence type="ECO:0000256" key="9">
    <source>
        <dbReference type="PROSITE-ProRule" id="PRU01026"/>
    </source>
</evidence>
<comment type="catalytic activity">
    <reaction evidence="7">
        <text>adenosine(1779)/adenosine(1780) in 18S rRNA + 4 S-adenosyl-L-methionine = N(6)-dimethyladenosine(1779)/N(6)-dimethyladenosine(1780) in 18S rRNA + 4 S-adenosyl-L-homocysteine + 4 H(+)</text>
        <dbReference type="Rhea" id="RHEA:42780"/>
        <dbReference type="Rhea" id="RHEA-COMP:10234"/>
        <dbReference type="Rhea" id="RHEA-COMP:10236"/>
        <dbReference type="ChEBI" id="CHEBI:15378"/>
        <dbReference type="ChEBI" id="CHEBI:57856"/>
        <dbReference type="ChEBI" id="CHEBI:59789"/>
        <dbReference type="ChEBI" id="CHEBI:74411"/>
        <dbReference type="ChEBI" id="CHEBI:74493"/>
        <dbReference type="EC" id="2.1.1.183"/>
    </reaction>
</comment>
<dbReference type="GO" id="GO:0000462">
    <property type="term" value="P:maturation of SSU-rRNA from tricistronic rRNA transcript (SSU-rRNA, 5.8S rRNA, LSU-rRNA)"/>
    <property type="evidence" value="ECO:0007669"/>
    <property type="project" value="EnsemblFungi"/>
</dbReference>
<dbReference type="EC" id="2.1.1.-" evidence="10"/>
<dbReference type="GO" id="GO:0030688">
    <property type="term" value="C:preribosome, small subunit precursor"/>
    <property type="evidence" value="ECO:0007669"/>
    <property type="project" value="EnsemblFungi"/>
</dbReference>
<dbReference type="GO" id="GO:0052909">
    <property type="term" value="F:18S rRNA (adenine(1779)-N(6)/adenine(1780)-N(6))-dimethyltransferase activity"/>
    <property type="evidence" value="ECO:0007669"/>
    <property type="project" value="UniProtKB-EC"/>
</dbReference>
<feature type="binding site" evidence="9">
    <location>
        <position position="34"/>
    </location>
    <ligand>
        <name>S-adenosyl-L-methionine</name>
        <dbReference type="ChEBI" id="CHEBI:59789"/>
    </ligand>
</feature>
<dbReference type="STRING" id="13706.A0A1X2HUZ3"/>
<dbReference type="FunFam" id="3.40.50.150:FF:000007">
    <property type="entry name" value="rRNA adenine N(6)-methyltransferase"/>
    <property type="match status" value="1"/>
</dbReference>
<keyword evidence="5 9" id="KW-0949">S-adenosyl-L-methionine</keyword>
<keyword evidence="14" id="KW-1185">Reference proteome</keyword>
<dbReference type="InterPro" id="IPR020596">
    <property type="entry name" value="rRNA_Ade_Mease_Trfase_CS"/>
</dbReference>
<evidence type="ECO:0000256" key="10">
    <source>
        <dbReference type="RuleBase" id="RU362106"/>
    </source>
</evidence>
<evidence type="ECO:0000256" key="11">
    <source>
        <dbReference type="SAM" id="MobiDB-lite"/>
    </source>
</evidence>
<proteinExistence type="inferred from homology"/>
<dbReference type="NCBIfam" id="TIGR00755">
    <property type="entry name" value="ksgA"/>
    <property type="match status" value="1"/>
</dbReference>
<gene>
    <name evidence="13" type="ORF">BCR43DRAFT_482378</name>
</gene>
<dbReference type="OrthoDB" id="74991at2759"/>